<dbReference type="Pfam" id="PF07729">
    <property type="entry name" value="FCD"/>
    <property type="match status" value="1"/>
</dbReference>
<dbReference type="InterPro" id="IPR011711">
    <property type="entry name" value="GntR_C"/>
</dbReference>
<keyword evidence="6" id="KW-1185">Reference proteome</keyword>
<gene>
    <name evidence="5" type="ORF">E1284_01805</name>
</gene>
<dbReference type="GO" id="GO:0003700">
    <property type="term" value="F:DNA-binding transcription factor activity"/>
    <property type="evidence" value="ECO:0007669"/>
    <property type="project" value="InterPro"/>
</dbReference>
<proteinExistence type="predicted"/>
<dbReference type="InterPro" id="IPR000524">
    <property type="entry name" value="Tscrpt_reg_HTH_GntR"/>
</dbReference>
<dbReference type="PRINTS" id="PR00035">
    <property type="entry name" value="HTHGNTR"/>
</dbReference>
<dbReference type="PANTHER" id="PTHR43537">
    <property type="entry name" value="TRANSCRIPTIONAL REGULATOR, GNTR FAMILY"/>
    <property type="match status" value="1"/>
</dbReference>
<keyword evidence="1" id="KW-0805">Transcription regulation</keyword>
<evidence type="ECO:0000256" key="2">
    <source>
        <dbReference type="ARBA" id="ARBA00023125"/>
    </source>
</evidence>
<keyword evidence="3" id="KW-0804">Transcription</keyword>
<sequence length="253" mass="28124">MPSTDWEDMVMSAEIGLPQRADGRRLVVDIHAHVRQLILDGTLPPGSTVAQAELARTLGVSRTPLREAFRMLQEEGLLETAPNQRARVSDIDVAYVDQVYGARILLESLGIALTLPELDAERLSEMRAHLERMAELAEAGDWRSWQQAHHDFHAVHSTRVGGQVRQIMSSLAEHCQRYITQNRVHEAQTLDVAHREHTKLLEALESGDQSTAVESIARHLARTVLTTMAHAAPEYEPVGVRTALRMVLGTSQG</sequence>
<dbReference type="SMART" id="SM00345">
    <property type="entry name" value="HTH_GNTR"/>
    <property type="match status" value="1"/>
</dbReference>
<reference evidence="5 6" key="1">
    <citation type="submission" date="2019-03" db="EMBL/GenBank/DDBJ databases">
        <title>Draft genome sequences of novel Actinobacteria.</title>
        <authorList>
            <person name="Sahin N."/>
            <person name="Ay H."/>
            <person name="Saygin H."/>
        </authorList>
    </citation>
    <scope>NUCLEOTIDE SEQUENCE [LARGE SCALE GENOMIC DNA]</scope>
    <source>
        <strain evidence="5 6">DSM 45347</strain>
    </source>
</reference>
<dbReference type="InterPro" id="IPR036390">
    <property type="entry name" value="WH_DNA-bd_sf"/>
</dbReference>
<evidence type="ECO:0000313" key="6">
    <source>
        <dbReference type="Proteomes" id="UP000295431"/>
    </source>
</evidence>
<dbReference type="AlphaFoldDB" id="A0A4R4PCN0"/>
<evidence type="ECO:0000259" key="4">
    <source>
        <dbReference type="PROSITE" id="PS50949"/>
    </source>
</evidence>
<evidence type="ECO:0000256" key="3">
    <source>
        <dbReference type="ARBA" id="ARBA00023163"/>
    </source>
</evidence>
<dbReference type="PROSITE" id="PS50949">
    <property type="entry name" value="HTH_GNTR"/>
    <property type="match status" value="1"/>
</dbReference>
<comment type="caution">
    <text evidence="5">The sequence shown here is derived from an EMBL/GenBank/DDBJ whole genome shotgun (WGS) entry which is preliminary data.</text>
</comment>
<dbReference type="GO" id="GO:0003677">
    <property type="term" value="F:DNA binding"/>
    <property type="evidence" value="ECO:0007669"/>
    <property type="project" value="UniProtKB-KW"/>
</dbReference>
<protein>
    <submittedName>
        <fullName evidence="5">GntR family transcriptional regulator</fullName>
    </submittedName>
</protein>
<dbReference type="SUPFAM" id="SSF46785">
    <property type="entry name" value="Winged helix' DNA-binding domain"/>
    <property type="match status" value="1"/>
</dbReference>
<feature type="domain" description="HTH gntR-type" evidence="4">
    <location>
        <begin position="24"/>
        <end position="91"/>
    </location>
</feature>
<dbReference type="Pfam" id="PF00392">
    <property type="entry name" value="GntR"/>
    <property type="match status" value="1"/>
</dbReference>
<dbReference type="SMART" id="SM00895">
    <property type="entry name" value="FCD"/>
    <property type="match status" value="1"/>
</dbReference>
<dbReference type="PANTHER" id="PTHR43537:SF24">
    <property type="entry name" value="GLUCONATE OPERON TRANSCRIPTIONAL REPRESSOR"/>
    <property type="match status" value="1"/>
</dbReference>
<dbReference type="InterPro" id="IPR008920">
    <property type="entry name" value="TF_FadR/GntR_C"/>
</dbReference>
<dbReference type="SUPFAM" id="SSF48008">
    <property type="entry name" value="GntR ligand-binding domain-like"/>
    <property type="match status" value="1"/>
</dbReference>
<name>A0A4R4PCN0_9ACTN</name>
<dbReference type="Gene3D" id="1.20.120.530">
    <property type="entry name" value="GntR ligand-binding domain-like"/>
    <property type="match status" value="1"/>
</dbReference>
<accession>A0A4R4PCN0</accession>
<dbReference type="OrthoDB" id="5182935at2"/>
<organism evidence="5 6">
    <name type="scientific">Actinomadura bangladeshensis</name>
    <dbReference type="NCBI Taxonomy" id="453573"/>
    <lineage>
        <taxon>Bacteria</taxon>
        <taxon>Bacillati</taxon>
        <taxon>Actinomycetota</taxon>
        <taxon>Actinomycetes</taxon>
        <taxon>Streptosporangiales</taxon>
        <taxon>Thermomonosporaceae</taxon>
        <taxon>Actinomadura</taxon>
    </lineage>
</organism>
<dbReference type="InterPro" id="IPR036388">
    <property type="entry name" value="WH-like_DNA-bd_sf"/>
</dbReference>
<evidence type="ECO:0000256" key="1">
    <source>
        <dbReference type="ARBA" id="ARBA00023015"/>
    </source>
</evidence>
<dbReference type="EMBL" id="SMJW01000004">
    <property type="protein sequence ID" value="TDC19899.1"/>
    <property type="molecule type" value="Genomic_DNA"/>
</dbReference>
<evidence type="ECO:0000313" key="5">
    <source>
        <dbReference type="EMBL" id="TDC19899.1"/>
    </source>
</evidence>
<keyword evidence="2" id="KW-0238">DNA-binding</keyword>
<dbReference type="Proteomes" id="UP000295431">
    <property type="component" value="Unassembled WGS sequence"/>
</dbReference>
<dbReference type="Gene3D" id="1.10.10.10">
    <property type="entry name" value="Winged helix-like DNA-binding domain superfamily/Winged helix DNA-binding domain"/>
    <property type="match status" value="1"/>
</dbReference>
<dbReference type="CDD" id="cd07377">
    <property type="entry name" value="WHTH_GntR"/>
    <property type="match status" value="1"/>
</dbReference>